<accession>A0ABW2XMR1</accession>
<dbReference type="SMART" id="SM00354">
    <property type="entry name" value="HTH_LACI"/>
    <property type="match status" value="1"/>
</dbReference>
<evidence type="ECO:0000259" key="5">
    <source>
        <dbReference type="PROSITE" id="PS50932"/>
    </source>
</evidence>
<dbReference type="GO" id="GO:0003677">
    <property type="term" value="F:DNA binding"/>
    <property type="evidence" value="ECO:0007669"/>
    <property type="project" value="UniProtKB-KW"/>
</dbReference>
<dbReference type="Gene3D" id="3.40.50.2300">
    <property type="match status" value="2"/>
</dbReference>
<feature type="domain" description="HTH lacI-type" evidence="5">
    <location>
        <begin position="5"/>
        <end position="59"/>
    </location>
</feature>
<dbReference type="InterPro" id="IPR001761">
    <property type="entry name" value="Peripla_BP/Lac1_sug-bd_dom"/>
</dbReference>
<evidence type="ECO:0000256" key="2">
    <source>
        <dbReference type="ARBA" id="ARBA00023125"/>
    </source>
</evidence>
<keyword evidence="2 6" id="KW-0238">DNA-binding</keyword>
<dbReference type="PROSITE" id="PS00356">
    <property type="entry name" value="HTH_LACI_1"/>
    <property type="match status" value="1"/>
</dbReference>
<name>A0ABW2XMR1_9ACTN</name>
<dbReference type="Pfam" id="PF00532">
    <property type="entry name" value="Peripla_BP_1"/>
    <property type="match status" value="1"/>
</dbReference>
<dbReference type="RefSeq" id="WP_131758059.1">
    <property type="nucleotide sequence ID" value="NZ_CAACUY010000043.1"/>
</dbReference>
<proteinExistence type="predicted"/>
<sequence>MKQRPTISDVAALAGVSPKTVSRVINNEPNVRPELVERVLAAIGELGFRRNAMASSLRSGRETATIGLIIEDLANPFYSTIAAEVARVARAHDTHLITVSSEEDPELEQRQFAQLCQRRVDGLVIVPAGADHSYTRPEAEMGMRMVFLDRPPSGILADSVLVDNAAGARAGIGSLLADGHRRIGVIVDSPAIHTARERLAGVRTALAGAGVPYDDSLVRAGVGDPEGAARAVAAMLDADDPPTAFFTGNNRITVGAVRELFRRGSGAALMGFDDFELSALMPRPLTVIAYDVRELGRAAAVRLFERIGGDASWPSEITIPTRLVRRGVEAGGDRASRVRPVAGPGSRSR</sequence>
<dbReference type="CDD" id="cd06267">
    <property type="entry name" value="PBP1_LacI_sugar_binding-like"/>
    <property type="match status" value="1"/>
</dbReference>
<dbReference type="Pfam" id="PF00356">
    <property type="entry name" value="LacI"/>
    <property type="match status" value="1"/>
</dbReference>
<evidence type="ECO:0000313" key="7">
    <source>
        <dbReference type="Proteomes" id="UP001597063"/>
    </source>
</evidence>
<keyword evidence="7" id="KW-1185">Reference proteome</keyword>
<dbReference type="InterPro" id="IPR000843">
    <property type="entry name" value="HTH_LacI"/>
</dbReference>
<evidence type="ECO:0000313" key="6">
    <source>
        <dbReference type="EMBL" id="MFD0687846.1"/>
    </source>
</evidence>
<dbReference type="SUPFAM" id="SSF53822">
    <property type="entry name" value="Periplasmic binding protein-like I"/>
    <property type="match status" value="1"/>
</dbReference>
<evidence type="ECO:0000256" key="4">
    <source>
        <dbReference type="SAM" id="MobiDB-lite"/>
    </source>
</evidence>
<dbReference type="CDD" id="cd01392">
    <property type="entry name" value="HTH_LacI"/>
    <property type="match status" value="1"/>
</dbReference>
<dbReference type="InterPro" id="IPR010982">
    <property type="entry name" value="Lambda_DNA-bd_dom_sf"/>
</dbReference>
<reference evidence="7" key="1">
    <citation type="journal article" date="2019" name="Int. J. Syst. Evol. Microbiol.">
        <title>The Global Catalogue of Microorganisms (GCM) 10K type strain sequencing project: providing services to taxonomists for standard genome sequencing and annotation.</title>
        <authorList>
            <consortium name="The Broad Institute Genomics Platform"/>
            <consortium name="The Broad Institute Genome Sequencing Center for Infectious Disease"/>
            <person name="Wu L."/>
            <person name="Ma J."/>
        </authorList>
    </citation>
    <scope>NUCLEOTIDE SEQUENCE [LARGE SCALE GENOMIC DNA]</scope>
    <source>
        <strain evidence="7">JCM 9371</strain>
    </source>
</reference>
<dbReference type="Gene3D" id="1.10.260.40">
    <property type="entry name" value="lambda repressor-like DNA-binding domains"/>
    <property type="match status" value="1"/>
</dbReference>
<keyword evidence="1" id="KW-0805">Transcription regulation</keyword>
<dbReference type="SUPFAM" id="SSF47413">
    <property type="entry name" value="lambda repressor-like DNA-binding domains"/>
    <property type="match status" value="1"/>
</dbReference>
<protein>
    <submittedName>
        <fullName evidence="6">LacI family DNA-binding transcriptional regulator</fullName>
    </submittedName>
</protein>
<organism evidence="6 7">
    <name type="scientific">Actinomadura fibrosa</name>
    <dbReference type="NCBI Taxonomy" id="111802"/>
    <lineage>
        <taxon>Bacteria</taxon>
        <taxon>Bacillati</taxon>
        <taxon>Actinomycetota</taxon>
        <taxon>Actinomycetes</taxon>
        <taxon>Streptosporangiales</taxon>
        <taxon>Thermomonosporaceae</taxon>
        <taxon>Actinomadura</taxon>
    </lineage>
</organism>
<dbReference type="EMBL" id="JBHTGP010000013">
    <property type="protein sequence ID" value="MFD0687846.1"/>
    <property type="molecule type" value="Genomic_DNA"/>
</dbReference>
<comment type="caution">
    <text evidence="6">The sequence shown here is derived from an EMBL/GenBank/DDBJ whole genome shotgun (WGS) entry which is preliminary data.</text>
</comment>
<dbReference type="PROSITE" id="PS50932">
    <property type="entry name" value="HTH_LACI_2"/>
    <property type="match status" value="1"/>
</dbReference>
<gene>
    <name evidence="6" type="ORF">ACFQZM_25350</name>
</gene>
<dbReference type="InterPro" id="IPR028082">
    <property type="entry name" value="Peripla_BP_I"/>
</dbReference>
<feature type="region of interest" description="Disordered" evidence="4">
    <location>
        <begin position="330"/>
        <end position="349"/>
    </location>
</feature>
<dbReference type="PRINTS" id="PR00036">
    <property type="entry name" value="HTHLACI"/>
</dbReference>
<keyword evidence="3" id="KW-0804">Transcription</keyword>
<dbReference type="PANTHER" id="PTHR30146">
    <property type="entry name" value="LACI-RELATED TRANSCRIPTIONAL REPRESSOR"/>
    <property type="match status" value="1"/>
</dbReference>
<dbReference type="Proteomes" id="UP001597063">
    <property type="component" value="Unassembled WGS sequence"/>
</dbReference>
<dbReference type="PANTHER" id="PTHR30146:SF109">
    <property type="entry name" value="HTH-TYPE TRANSCRIPTIONAL REGULATOR GALS"/>
    <property type="match status" value="1"/>
</dbReference>
<evidence type="ECO:0000256" key="1">
    <source>
        <dbReference type="ARBA" id="ARBA00023015"/>
    </source>
</evidence>
<evidence type="ECO:0000256" key="3">
    <source>
        <dbReference type="ARBA" id="ARBA00023163"/>
    </source>
</evidence>